<protein>
    <submittedName>
        <fullName evidence="2">Uncharacterized protein</fullName>
    </submittedName>
</protein>
<reference evidence="2 3" key="1">
    <citation type="submission" date="2019-06" db="EMBL/GenBank/DDBJ databases">
        <title>Draft genomes of female and male turbot (Scophthalmus maximus).</title>
        <authorList>
            <person name="Xu H."/>
            <person name="Xu X.-W."/>
            <person name="Shao C."/>
            <person name="Chen S."/>
        </authorList>
    </citation>
    <scope>NUCLEOTIDE SEQUENCE [LARGE SCALE GENOMIC DNA]</scope>
    <source>
        <strain evidence="2">Ysfricsl-2016a</strain>
        <tissue evidence="2">Blood</tissue>
    </source>
</reference>
<accession>A0A6A4RZR2</accession>
<dbReference type="AlphaFoldDB" id="A0A6A4RZR2"/>
<gene>
    <name evidence="2" type="ORF">F2P81_019503</name>
</gene>
<organism evidence="2 3">
    <name type="scientific">Scophthalmus maximus</name>
    <name type="common">Turbot</name>
    <name type="synonym">Psetta maxima</name>
    <dbReference type="NCBI Taxonomy" id="52904"/>
    <lineage>
        <taxon>Eukaryota</taxon>
        <taxon>Metazoa</taxon>
        <taxon>Chordata</taxon>
        <taxon>Craniata</taxon>
        <taxon>Vertebrata</taxon>
        <taxon>Euteleostomi</taxon>
        <taxon>Actinopterygii</taxon>
        <taxon>Neopterygii</taxon>
        <taxon>Teleostei</taxon>
        <taxon>Neoteleostei</taxon>
        <taxon>Acanthomorphata</taxon>
        <taxon>Carangaria</taxon>
        <taxon>Pleuronectiformes</taxon>
        <taxon>Pleuronectoidei</taxon>
        <taxon>Scophthalmidae</taxon>
        <taxon>Scophthalmus</taxon>
    </lineage>
</organism>
<comment type="caution">
    <text evidence="2">The sequence shown here is derived from an EMBL/GenBank/DDBJ whole genome shotgun (WGS) entry which is preliminary data.</text>
</comment>
<proteinExistence type="predicted"/>
<evidence type="ECO:0000256" key="1">
    <source>
        <dbReference type="SAM" id="MobiDB-lite"/>
    </source>
</evidence>
<evidence type="ECO:0000313" key="2">
    <source>
        <dbReference type="EMBL" id="KAF0028416.1"/>
    </source>
</evidence>
<dbReference type="Proteomes" id="UP000438429">
    <property type="component" value="Unassembled WGS sequence"/>
</dbReference>
<feature type="region of interest" description="Disordered" evidence="1">
    <location>
        <begin position="192"/>
        <end position="214"/>
    </location>
</feature>
<name>A0A6A4RZR2_SCOMX</name>
<dbReference type="EMBL" id="VEVO01000017">
    <property type="protein sequence ID" value="KAF0028416.1"/>
    <property type="molecule type" value="Genomic_DNA"/>
</dbReference>
<evidence type="ECO:0000313" key="3">
    <source>
        <dbReference type="Proteomes" id="UP000438429"/>
    </source>
</evidence>
<sequence>MEANNFSLMLLHLPDKHKKFEELGRRRPLRSQCEGATASPPAKRCPCPRRCPPPERRPCHKLFAFAVVWPLNRAAARAKQSTHCFSHGLKTGSVSSPFSPKDVSDVEIGDCAAAQLAARPLLDARSKGKRSFSGVPKICGFNSWPANTWFSFLMKKKSNSAAASPAFAVCKTRELLQKGKTLPVRQRTTPIQTVGRRGPQMSKSRIPWPYTHGPNDAERRSHFVRDAASVFADTSRKRTCKDKSCLIANVRSLLVG</sequence>